<keyword evidence="10" id="KW-0539">Nucleus</keyword>
<keyword evidence="14" id="KW-1185">Reference proteome</keyword>
<evidence type="ECO:0000256" key="6">
    <source>
        <dbReference type="ARBA" id="ARBA00022840"/>
    </source>
</evidence>
<keyword evidence="2" id="KW-0479">Metal-binding</keyword>
<accession>A0AAN9W7Q9</accession>
<dbReference type="Pfam" id="PF06733">
    <property type="entry name" value="DEAD_2"/>
    <property type="match status" value="1"/>
</dbReference>
<protein>
    <recommendedName>
        <fullName evidence="12">Helicase ATP-binding domain-containing protein</fullName>
    </recommendedName>
</protein>
<feature type="compositionally biased region" description="Acidic residues" evidence="11">
    <location>
        <begin position="300"/>
        <end position="309"/>
    </location>
</feature>
<keyword evidence="5" id="KW-0347">Helicase</keyword>
<reference evidence="13 14" key="1">
    <citation type="submission" date="2024-03" db="EMBL/GenBank/DDBJ databases">
        <title>The genome assembly and annotation of the cricket Gryllus longicercus Weissman &amp; Gray.</title>
        <authorList>
            <person name="Szrajer S."/>
            <person name="Gray D."/>
            <person name="Ylla G."/>
        </authorList>
    </citation>
    <scope>NUCLEOTIDE SEQUENCE [LARGE SCALE GENOMIC DNA]</scope>
    <source>
        <strain evidence="13">DAG 2021-001</strain>
        <tissue evidence="13">Whole body minus gut</tissue>
    </source>
</reference>
<sequence>MCGVLVHYPYDPYPQQLSISQVVMRACSRLQNGAVEIPTGCGKTMALLCSTMGYQVEQRYKILELMSNDDTIWEMDNSIDQTNVSSISVGDASCGGIAPATSCATTARDEAPATDSAAFACARPIAASTPQCGRGKPTPDASALGDDDDDFVSLPRRRSTHASKRVRLDCGDGPCCSTSCVGDSADDRQDPDFSATVGPARSPCGRPLTDIEDTAVPDERELKRLPSSWGSGDIFSAEESDEGPPRKSENMSPKTKQEVIDLVSESENSNDSEESQTESESSQAPQEVLSQAFWGGAGDRDEDDDEGEDAPWHFGARITREGMRSVLRGRTREPTAGGEYGPTRRLSVPRARAPIKVPKIFYASRTHLQLEQVANEIKRTHYCDARVVVLSSREFTCINDQEFRTKKYPNRTDMCRQLLNDVPLTDTSWTENRFRIDESSSKSTCFYFSNSKRYATHDAMEAINVGPVVDINKLVQAGRRHKFCPYFAARNLITTADIILCPVNYLIDPLVRKSMNMELKGEIVVIDEAHMLDDLCRETASMIVPVSELKECAKDCFALVDRQQLPHAHRTMADFLQAVISWIDMNSQRSLSYGFNNEKEFSVSSIHLIASLEQSQITREGVSKFKEGLVESSKHKTEILTNMPKASAFLKVISSKTETICERLGLIMDFVFQHPDDYVGSITLTNKYDPESSFNSRKEQEWAIKLVCQNAGLIFNTLSSVTRSIIFSSATLSPLSAFAAELDIKIPNTCVRGHVIPPMQTWIGCLGRSGNGHELYGRYSNTKTVEYMDEIGNIVLDVCVRVPYGVLVFVAAYWTLENIIQRWKDTGLWTKIGEHKRPFSETRRAKDFNEVLKDFYNAVEDAQESIKSGLITVGNGCTGPLLVAVMRGKVSEGFNFADDKTRAIITVGIPYPNVHEDTVRWKREYNKLHALSKPLQDAEGWYNTQAFRALSQSLGRGLRHRQDWCLLLLLDARFQQPKYSQLLPQWMYERMINYRQYTGMLSSMEDYLKRMKLLSDNSKS</sequence>
<dbReference type="AlphaFoldDB" id="A0AAN9W7Q9"/>
<dbReference type="InterPro" id="IPR006555">
    <property type="entry name" value="ATP-dep_Helicase_C"/>
</dbReference>
<dbReference type="InterPro" id="IPR006554">
    <property type="entry name" value="Helicase-like_DEXD_c2"/>
</dbReference>
<evidence type="ECO:0000313" key="13">
    <source>
        <dbReference type="EMBL" id="KAK7874385.1"/>
    </source>
</evidence>
<evidence type="ECO:0000313" key="14">
    <source>
        <dbReference type="Proteomes" id="UP001378592"/>
    </source>
</evidence>
<dbReference type="GO" id="GO:0046872">
    <property type="term" value="F:metal ion binding"/>
    <property type="evidence" value="ECO:0007669"/>
    <property type="project" value="UniProtKB-KW"/>
</dbReference>
<evidence type="ECO:0000256" key="9">
    <source>
        <dbReference type="ARBA" id="ARBA00023235"/>
    </source>
</evidence>
<dbReference type="PROSITE" id="PS51193">
    <property type="entry name" value="HELICASE_ATP_BIND_2"/>
    <property type="match status" value="1"/>
</dbReference>
<evidence type="ECO:0000256" key="8">
    <source>
        <dbReference type="ARBA" id="ARBA00023014"/>
    </source>
</evidence>
<evidence type="ECO:0000256" key="1">
    <source>
        <dbReference type="ARBA" id="ARBA00004123"/>
    </source>
</evidence>
<dbReference type="InterPro" id="IPR027417">
    <property type="entry name" value="P-loop_NTPase"/>
</dbReference>
<keyword evidence="8" id="KW-0411">Iron-sulfur</keyword>
<evidence type="ECO:0000256" key="10">
    <source>
        <dbReference type="ARBA" id="ARBA00023242"/>
    </source>
</evidence>
<dbReference type="InterPro" id="IPR045028">
    <property type="entry name" value="DinG/Rad3-like"/>
</dbReference>
<dbReference type="GO" id="GO:0005524">
    <property type="term" value="F:ATP binding"/>
    <property type="evidence" value="ECO:0007669"/>
    <property type="project" value="UniProtKB-KW"/>
</dbReference>
<dbReference type="Pfam" id="PF13307">
    <property type="entry name" value="Helicase_C_2"/>
    <property type="match status" value="1"/>
</dbReference>
<proteinExistence type="predicted"/>
<keyword evidence="7" id="KW-0408">Iron</keyword>
<dbReference type="GO" id="GO:1990918">
    <property type="term" value="P:double-strand break repair involved in meiotic recombination"/>
    <property type="evidence" value="ECO:0007669"/>
    <property type="project" value="TreeGrafter"/>
</dbReference>
<name>A0AAN9W7Q9_9ORTH</name>
<dbReference type="GO" id="GO:0006289">
    <property type="term" value="P:nucleotide-excision repair"/>
    <property type="evidence" value="ECO:0007669"/>
    <property type="project" value="TreeGrafter"/>
</dbReference>
<feature type="compositionally biased region" description="Basic and acidic residues" evidence="11">
    <location>
        <begin position="243"/>
        <end position="259"/>
    </location>
</feature>
<dbReference type="InterPro" id="IPR014013">
    <property type="entry name" value="Helic_SF1/SF2_ATP-bd_DinG/Rad3"/>
</dbReference>
<dbReference type="EMBL" id="JAZDUA010000003">
    <property type="protein sequence ID" value="KAK7874385.1"/>
    <property type="molecule type" value="Genomic_DNA"/>
</dbReference>
<keyword evidence="9" id="KW-0413">Isomerase</keyword>
<dbReference type="Gene3D" id="3.40.50.300">
    <property type="entry name" value="P-loop containing nucleotide triphosphate hydrolases"/>
    <property type="match status" value="3"/>
</dbReference>
<dbReference type="SUPFAM" id="SSF52540">
    <property type="entry name" value="P-loop containing nucleoside triphosphate hydrolases"/>
    <property type="match status" value="1"/>
</dbReference>
<feature type="compositionally biased region" description="Acidic residues" evidence="11">
    <location>
        <begin position="268"/>
        <end position="277"/>
    </location>
</feature>
<evidence type="ECO:0000256" key="3">
    <source>
        <dbReference type="ARBA" id="ARBA00022741"/>
    </source>
</evidence>
<dbReference type="SMART" id="SM00488">
    <property type="entry name" value="DEXDc2"/>
    <property type="match status" value="1"/>
</dbReference>
<dbReference type="SMART" id="SM00491">
    <property type="entry name" value="HELICc2"/>
    <property type="match status" value="1"/>
</dbReference>
<dbReference type="GO" id="GO:0003678">
    <property type="term" value="F:DNA helicase activity"/>
    <property type="evidence" value="ECO:0007669"/>
    <property type="project" value="InterPro"/>
</dbReference>
<keyword evidence="3" id="KW-0547">Nucleotide-binding</keyword>
<keyword evidence="6" id="KW-0067">ATP-binding</keyword>
<evidence type="ECO:0000256" key="4">
    <source>
        <dbReference type="ARBA" id="ARBA00022801"/>
    </source>
</evidence>
<dbReference type="InterPro" id="IPR013020">
    <property type="entry name" value="Rad3/Chl1-like"/>
</dbReference>
<dbReference type="PANTHER" id="PTHR11472:SF47">
    <property type="entry name" value="FANCONI ANEMIA GROUP J PROTEIN"/>
    <property type="match status" value="1"/>
</dbReference>
<evidence type="ECO:0000256" key="11">
    <source>
        <dbReference type="SAM" id="MobiDB-lite"/>
    </source>
</evidence>
<dbReference type="Proteomes" id="UP001378592">
    <property type="component" value="Unassembled WGS sequence"/>
</dbReference>
<comment type="subcellular location">
    <subcellularLocation>
        <location evidence="1">Nucleus</location>
    </subcellularLocation>
</comment>
<dbReference type="GO" id="GO:0016818">
    <property type="term" value="F:hydrolase activity, acting on acid anhydrides, in phosphorus-containing anhydrides"/>
    <property type="evidence" value="ECO:0007669"/>
    <property type="project" value="InterPro"/>
</dbReference>
<keyword evidence="4" id="KW-0378">Hydrolase</keyword>
<evidence type="ECO:0000259" key="12">
    <source>
        <dbReference type="PROSITE" id="PS51193"/>
    </source>
</evidence>
<dbReference type="GO" id="GO:0005634">
    <property type="term" value="C:nucleus"/>
    <property type="evidence" value="ECO:0007669"/>
    <property type="project" value="UniProtKB-SubCell"/>
</dbReference>
<evidence type="ECO:0000256" key="7">
    <source>
        <dbReference type="ARBA" id="ARBA00023004"/>
    </source>
</evidence>
<dbReference type="GO" id="GO:0051536">
    <property type="term" value="F:iron-sulfur cluster binding"/>
    <property type="evidence" value="ECO:0007669"/>
    <property type="project" value="UniProtKB-KW"/>
</dbReference>
<dbReference type="GO" id="GO:0003677">
    <property type="term" value="F:DNA binding"/>
    <property type="evidence" value="ECO:0007669"/>
    <property type="project" value="InterPro"/>
</dbReference>
<evidence type="ECO:0000256" key="2">
    <source>
        <dbReference type="ARBA" id="ARBA00022723"/>
    </source>
</evidence>
<feature type="region of interest" description="Disordered" evidence="11">
    <location>
        <begin position="130"/>
        <end position="158"/>
    </location>
</feature>
<feature type="region of interest" description="Disordered" evidence="11">
    <location>
        <begin position="182"/>
        <end position="345"/>
    </location>
</feature>
<organism evidence="13 14">
    <name type="scientific">Gryllus longicercus</name>
    <dbReference type="NCBI Taxonomy" id="2509291"/>
    <lineage>
        <taxon>Eukaryota</taxon>
        <taxon>Metazoa</taxon>
        <taxon>Ecdysozoa</taxon>
        <taxon>Arthropoda</taxon>
        <taxon>Hexapoda</taxon>
        <taxon>Insecta</taxon>
        <taxon>Pterygota</taxon>
        <taxon>Neoptera</taxon>
        <taxon>Polyneoptera</taxon>
        <taxon>Orthoptera</taxon>
        <taxon>Ensifera</taxon>
        <taxon>Gryllidea</taxon>
        <taxon>Grylloidea</taxon>
        <taxon>Gryllidae</taxon>
        <taxon>Gryllinae</taxon>
        <taxon>Gryllus</taxon>
    </lineage>
</organism>
<comment type="caution">
    <text evidence="13">The sequence shown here is derived from an EMBL/GenBank/DDBJ whole genome shotgun (WGS) entry which is preliminary data.</text>
</comment>
<evidence type="ECO:0000256" key="5">
    <source>
        <dbReference type="ARBA" id="ARBA00022806"/>
    </source>
</evidence>
<feature type="domain" description="Helicase ATP-binding" evidence="12">
    <location>
        <begin position="2"/>
        <end position="579"/>
    </location>
</feature>
<dbReference type="NCBIfam" id="TIGR00604">
    <property type="entry name" value="rad3"/>
    <property type="match status" value="1"/>
</dbReference>
<dbReference type="PANTHER" id="PTHR11472">
    <property type="entry name" value="DNA REPAIR DEAD HELICASE RAD3/XP-D SUBFAMILY MEMBER"/>
    <property type="match status" value="1"/>
</dbReference>
<dbReference type="InterPro" id="IPR010614">
    <property type="entry name" value="RAD3-like_helicase_DEAD"/>
</dbReference>
<gene>
    <name evidence="13" type="ORF">R5R35_007845</name>
</gene>